<dbReference type="Gene3D" id="3.20.20.380">
    <property type="entry name" value="Copper homeostasis (CutC) domain"/>
    <property type="match status" value="1"/>
</dbReference>
<keyword evidence="4" id="KW-1185">Reference proteome</keyword>
<organism evidence="3 4">
    <name type="scientific">Clostridium paridis</name>
    <dbReference type="NCBI Taxonomy" id="2803863"/>
    <lineage>
        <taxon>Bacteria</taxon>
        <taxon>Bacillati</taxon>
        <taxon>Bacillota</taxon>
        <taxon>Clostridia</taxon>
        <taxon>Eubacteriales</taxon>
        <taxon>Clostridiaceae</taxon>
        <taxon>Clostridium</taxon>
    </lineage>
</organism>
<evidence type="ECO:0000256" key="1">
    <source>
        <dbReference type="ARBA" id="ARBA00007768"/>
    </source>
</evidence>
<dbReference type="HAMAP" id="MF_00795">
    <property type="entry name" value="CutC"/>
    <property type="match status" value="1"/>
</dbReference>
<evidence type="ECO:0000313" key="4">
    <source>
        <dbReference type="Proteomes" id="UP000623681"/>
    </source>
</evidence>
<accession>A0A937FGQ7</accession>
<proteinExistence type="inferred from homology"/>
<evidence type="ECO:0000313" key="3">
    <source>
        <dbReference type="EMBL" id="MBL4931642.1"/>
    </source>
</evidence>
<comment type="subcellular location">
    <subcellularLocation>
        <location evidence="2">Cytoplasm</location>
    </subcellularLocation>
</comment>
<dbReference type="EMBL" id="JAESWA010000021">
    <property type="protein sequence ID" value="MBL4931642.1"/>
    <property type="molecule type" value="Genomic_DNA"/>
</dbReference>
<keyword evidence="2" id="KW-0963">Cytoplasm</keyword>
<gene>
    <name evidence="2" type="primary">cutC</name>
    <name evidence="3" type="ORF">JK634_07490</name>
</gene>
<sequence length="214" mass="23659">MKGRVSVEYILEAAVGSYIEARIAEELGADRIEYCDNMLEGGTTPSIGSITIAKKNLRTPFNVIIRPRGGDFVYSEDEIEIMKMDIQECRQLGVNGIVVGVLNKENKIDVEIMRDLIKLAKPMSITFHMAFDEIQNKKEAIDILVDLGVNRILTKGGADKAEKNINELADLVKYANKRIIILPGGGITSENFRRIAEATGARELHGTKIVGNLK</sequence>
<dbReference type="InterPro" id="IPR005627">
    <property type="entry name" value="CutC-like"/>
</dbReference>
<dbReference type="GO" id="GO:0005507">
    <property type="term" value="F:copper ion binding"/>
    <property type="evidence" value="ECO:0007669"/>
    <property type="project" value="TreeGrafter"/>
</dbReference>
<dbReference type="SUPFAM" id="SSF110395">
    <property type="entry name" value="CutC-like"/>
    <property type="match status" value="1"/>
</dbReference>
<dbReference type="AlphaFoldDB" id="A0A937FGQ7"/>
<protein>
    <recommendedName>
        <fullName evidence="2">PF03932 family protein CutC</fullName>
    </recommendedName>
</protein>
<reference evidence="3" key="1">
    <citation type="submission" date="2021-01" db="EMBL/GenBank/DDBJ databases">
        <title>Genome public.</title>
        <authorList>
            <person name="Liu C."/>
            <person name="Sun Q."/>
        </authorList>
    </citation>
    <scope>NUCLEOTIDE SEQUENCE</scope>
    <source>
        <strain evidence="3">YIM B02565</strain>
    </source>
</reference>
<comment type="caution">
    <text evidence="2">Once thought to be involved in copper homeostasis, experiments in E.coli have shown this is not the case.</text>
</comment>
<dbReference type="GO" id="GO:0005737">
    <property type="term" value="C:cytoplasm"/>
    <property type="evidence" value="ECO:0007669"/>
    <property type="project" value="UniProtKB-SubCell"/>
</dbReference>
<dbReference type="Proteomes" id="UP000623681">
    <property type="component" value="Unassembled WGS sequence"/>
</dbReference>
<name>A0A937FGQ7_9CLOT</name>
<dbReference type="InterPro" id="IPR036822">
    <property type="entry name" value="CutC-like_dom_sf"/>
</dbReference>
<evidence type="ECO:0000256" key="2">
    <source>
        <dbReference type="HAMAP-Rule" id="MF_00795"/>
    </source>
</evidence>
<dbReference type="PANTHER" id="PTHR12598:SF0">
    <property type="entry name" value="COPPER HOMEOSTASIS PROTEIN CUTC HOMOLOG"/>
    <property type="match status" value="1"/>
</dbReference>
<dbReference type="PANTHER" id="PTHR12598">
    <property type="entry name" value="COPPER HOMEOSTASIS PROTEIN CUTC"/>
    <property type="match status" value="1"/>
</dbReference>
<dbReference type="Pfam" id="PF03932">
    <property type="entry name" value="CutC"/>
    <property type="match status" value="1"/>
</dbReference>
<comment type="caution">
    <text evidence="3">The sequence shown here is derived from an EMBL/GenBank/DDBJ whole genome shotgun (WGS) entry which is preliminary data.</text>
</comment>
<comment type="similarity">
    <text evidence="1 2">Belongs to the CutC family.</text>
</comment>